<dbReference type="InterPro" id="IPR001254">
    <property type="entry name" value="Trypsin_dom"/>
</dbReference>
<protein>
    <submittedName>
        <fullName evidence="10">Serine protease 44-like</fullName>
    </submittedName>
</protein>
<evidence type="ECO:0000313" key="10">
    <source>
        <dbReference type="RefSeq" id="XP_005348258.1"/>
    </source>
</evidence>
<dbReference type="PANTHER" id="PTHR24253">
    <property type="entry name" value="TRANSMEMBRANE PROTEASE SERINE"/>
    <property type="match status" value="1"/>
</dbReference>
<feature type="region of interest" description="Disordered" evidence="7">
    <location>
        <begin position="52"/>
        <end position="80"/>
    </location>
</feature>
<evidence type="ECO:0000256" key="7">
    <source>
        <dbReference type="SAM" id="MobiDB-lite"/>
    </source>
</evidence>
<dbReference type="InterPro" id="IPR033116">
    <property type="entry name" value="TRYPSIN_SER"/>
</dbReference>
<sequence length="382" mass="41749">MRRLRDRGRGLRGGMALPVGDCLGLLAWFLLLQTRLEEARMVPGTLSLPLPLEDGLDDPGASPLKKSSTEMPETSQVPHPVGSAMSLDSVTFTPGHSFSATTLPQGRFPTWIPTTLGCGHRIARIVAGKPAVQRRWPWQVSLKVRGGHICGGSLISKWWVMTAAHCVSGHLDYVVAMGEIDRWSSRAVNIPVQDIIVHQDFSVMGPIVHDIALVLLAFPVNYSATIQPVCLPRRAFFVQAGTQCWVTGWGRVVEGGASSRLLREVQLSIIRHEKCNQILKDKTGNIFTIAQEGVVCGYSQKGGDTCQGDSGGPLVCEFNKTWVQVGIVSWGIGCGRKGYPGIYTEVSYYRNWIIKELSRAPDCNASGCLTLCMCLVLHLVSW</sequence>
<dbReference type="SUPFAM" id="SSF50494">
    <property type="entry name" value="Trypsin-like serine proteases"/>
    <property type="match status" value="1"/>
</dbReference>
<proteinExistence type="predicted"/>
<evidence type="ECO:0000256" key="5">
    <source>
        <dbReference type="ARBA" id="ARBA00023180"/>
    </source>
</evidence>
<keyword evidence="1 6" id="KW-0645">Protease</keyword>
<dbReference type="InterPro" id="IPR009003">
    <property type="entry name" value="Peptidase_S1_PA"/>
</dbReference>
<dbReference type="PROSITE" id="PS00135">
    <property type="entry name" value="TRYPSIN_SER"/>
    <property type="match status" value="1"/>
</dbReference>
<evidence type="ECO:0000259" key="8">
    <source>
        <dbReference type="PROSITE" id="PS50240"/>
    </source>
</evidence>
<dbReference type="RefSeq" id="XP_005348258.1">
    <property type="nucleotide sequence ID" value="XM_005348201.1"/>
</dbReference>
<dbReference type="SMART" id="SM00020">
    <property type="entry name" value="Tryp_SPc"/>
    <property type="match status" value="1"/>
</dbReference>
<dbReference type="PRINTS" id="PR00722">
    <property type="entry name" value="CHYMOTRYPSIN"/>
</dbReference>
<name>A0ABM0KKN8_MICOH</name>
<dbReference type="InterPro" id="IPR001314">
    <property type="entry name" value="Peptidase_S1A"/>
</dbReference>
<feature type="compositionally biased region" description="Polar residues" evidence="7">
    <location>
        <begin position="65"/>
        <end position="77"/>
    </location>
</feature>
<evidence type="ECO:0000256" key="1">
    <source>
        <dbReference type="ARBA" id="ARBA00022670"/>
    </source>
</evidence>
<keyword evidence="9" id="KW-1185">Reference proteome</keyword>
<evidence type="ECO:0000256" key="4">
    <source>
        <dbReference type="ARBA" id="ARBA00023157"/>
    </source>
</evidence>
<evidence type="ECO:0000256" key="6">
    <source>
        <dbReference type="RuleBase" id="RU363034"/>
    </source>
</evidence>
<feature type="domain" description="Peptidase S1" evidence="8">
    <location>
        <begin position="125"/>
        <end position="358"/>
    </location>
</feature>
<dbReference type="PROSITE" id="PS50240">
    <property type="entry name" value="TRYPSIN_DOM"/>
    <property type="match status" value="1"/>
</dbReference>
<dbReference type="InterPro" id="IPR018114">
    <property type="entry name" value="TRYPSIN_HIS"/>
</dbReference>
<dbReference type="Pfam" id="PF00089">
    <property type="entry name" value="Trypsin"/>
    <property type="match status" value="1"/>
</dbReference>
<evidence type="ECO:0000256" key="2">
    <source>
        <dbReference type="ARBA" id="ARBA00022729"/>
    </source>
</evidence>
<dbReference type="PANTHER" id="PTHR24253:SF159">
    <property type="entry name" value="SERINE PROTEASE 42"/>
    <property type="match status" value="1"/>
</dbReference>
<organism evidence="9 10">
    <name type="scientific">Microtus ochrogaster</name>
    <name type="common">Prairie vole</name>
    <dbReference type="NCBI Taxonomy" id="79684"/>
    <lineage>
        <taxon>Eukaryota</taxon>
        <taxon>Metazoa</taxon>
        <taxon>Chordata</taxon>
        <taxon>Craniata</taxon>
        <taxon>Vertebrata</taxon>
        <taxon>Euteleostomi</taxon>
        <taxon>Mammalia</taxon>
        <taxon>Eutheria</taxon>
        <taxon>Euarchontoglires</taxon>
        <taxon>Glires</taxon>
        <taxon>Rodentia</taxon>
        <taxon>Myomorpha</taxon>
        <taxon>Muroidea</taxon>
        <taxon>Cricetidae</taxon>
        <taxon>Arvicolinae</taxon>
        <taxon>Microtus</taxon>
    </lineage>
</organism>
<dbReference type="Gene3D" id="2.40.10.10">
    <property type="entry name" value="Trypsin-like serine proteases"/>
    <property type="match status" value="1"/>
</dbReference>
<dbReference type="CDD" id="cd00190">
    <property type="entry name" value="Tryp_SPc"/>
    <property type="match status" value="1"/>
</dbReference>
<gene>
    <name evidence="10" type="primary">LOC101993024</name>
</gene>
<keyword evidence="5" id="KW-0325">Glycoprotein</keyword>
<evidence type="ECO:0000313" key="9">
    <source>
        <dbReference type="Proteomes" id="UP000694915"/>
    </source>
</evidence>
<dbReference type="PROSITE" id="PS00134">
    <property type="entry name" value="TRYPSIN_HIS"/>
    <property type="match status" value="1"/>
</dbReference>
<dbReference type="InterPro" id="IPR043504">
    <property type="entry name" value="Peptidase_S1_PA_chymotrypsin"/>
</dbReference>
<reference evidence="10" key="1">
    <citation type="submission" date="2025-08" db="UniProtKB">
        <authorList>
            <consortium name="RefSeq"/>
        </authorList>
    </citation>
    <scope>IDENTIFICATION</scope>
</reference>
<accession>A0ABM0KKN8</accession>
<keyword evidence="6" id="KW-0720">Serine protease</keyword>
<keyword evidence="2" id="KW-0732">Signal</keyword>
<dbReference type="Proteomes" id="UP000694915">
    <property type="component" value="Chromosome 5"/>
</dbReference>
<keyword evidence="4" id="KW-1015">Disulfide bond</keyword>
<keyword evidence="3 6" id="KW-0378">Hydrolase</keyword>
<dbReference type="GeneID" id="101993024"/>
<evidence type="ECO:0000256" key="3">
    <source>
        <dbReference type="ARBA" id="ARBA00022801"/>
    </source>
</evidence>